<accession>A0A6A4ZHD2</accession>
<evidence type="ECO:0000313" key="2">
    <source>
        <dbReference type="Proteomes" id="UP000469452"/>
    </source>
</evidence>
<proteinExistence type="predicted"/>
<evidence type="ECO:0008006" key="3">
    <source>
        <dbReference type="Google" id="ProtNLM"/>
    </source>
</evidence>
<dbReference type="Proteomes" id="UP000469452">
    <property type="component" value="Unassembled WGS sequence"/>
</dbReference>
<dbReference type="EMBL" id="VJMI01019587">
    <property type="protein sequence ID" value="KAF0706934.1"/>
    <property type="molecule type" value="Genomic_DNA"/>
</dbReference>
<dbReference type="AlphaFoldDB" id="A0A6A4ZHD2"/>
<evidence type="ECO:0000313" key="1">
    <source>
        <dbReference type="EMBL" id="KAF0706934.1"/>
    </source>
</evidence>
<name>A0A6A4ZHD2_APHAT</name>
<organism evidence="1 2">
    <name type="scientific">Aphanomyces astaci</name>
    <name type="common">Crayfish plague agent</name>
    <dbReference type="NCBI Taxonomy" id="112090"/>
    <lineage>
        <taxon>Eukaryota</taxon>
        <taxon>Sar</taxon>
        <taxon>Stramenopiles</taxon>
        <taxon>Oomycota</taxon>
        <taxon>Saprolegniomycetes</taxon>
        <taxon>Saprolegniales</taxon>
        <taxon>Verrucalvaceae</taxon>
        <taxon>Aphanomyces</taxon>
    </lineage>
</organism>
<protein>
    <recommendedName>
        <fullName evidence="3">DDE Tnp4 domain-containing protein</fullName>
    </recommendedName>
</protein>
<comment type="caution">
    <text evidence="1">The sequence shown here is derived from an EMBL/GenBank/DDBJ whole genome shotgun (WGS) entry which is preliminary data.</text>
</comment>
<reference evidence="1 2" key="1">
    <citation type="submission" date="2019-06" db="EMBL/GenBank/DDBJ databases">
        <title>Genomics analysis of Aphanomyces spp. identifies a new class of oomycete effector associated with host adaptation.</title>
        <authorList>
            <person name="Gaulin E."/>
        </authorList>
    </citation>
    <scope>NUCLEOTIDE SEQUENCE [LARGE SCALE GENOMIC DNA]</scope>
    <source>
        <strain evidence="1 2">E</strain>
    </source>
</reference>
<sequence length="93" mass="10464">MFRDRHDIHAAALLKDAAESSINDNGELFQDYPVSWAVLIDKGYNGLTASTRAIHPKKRPSNGTVDRHDLERNANVLSDRVIVENFFGRVCLL</sequence>
<gene>
    <name evidence="1" type="ORF">AaE_013874</name>
</gene>